<evidence type="ECO:0000256" key="1">
    <source>
        <dbReference type="SAM" id="MobiDB-lite"/>
    </source>
</evidence>
<organism evidence="2 3">
    <name type="scientific">Elysia marginata</name>
    <dbReference type="NCBI Taxonomy" id="1093978"/>
    <lineage>
        <taxon>Eukaryota</taxon>
        <taxon>Metazoa</taxon>
        <taxon>Spiralia</taxon>
        <taxon>Lophotrochozoa</taxon>
        <taxon>Mollusca</taxon>
        <taxon>Gastropoda</taxon>
        <taxon>Heterobranchia</taxon>
        <taxon>Euthyneura</taxon>
        <taxon>Panpulmonata</taxon>
        <taxon>Sacoglossa</taxon>
        <taxon>Placobranchoidea</taxon>
        <taxon>Plakobranchidae</taxon>
        <taxon>Elysia</taxon>
    </lineage>
</organism>
<evidence type="ECO:0000313" key="3">
    <source>
        <dbReference type="Proteomes" id="UP000762676"/>
    </source>
</evidence>
<accession>A0AAV4FVL9</accession>
<keyword evidence="3" id="KW-1185">Reference proteome</keyword>
<dbReference type="AlphaFoldDB" id="A0AAV4FVL9"/>
<feature type="region of interest" description="Disordered" evidence="1">
    <location>
        <begin position="37"/>
        <end position="62"/>
    </location>
</feature>
<evidence type="ECO:0000313" key="2">
    <source>
        <dbReference type="EMBL" id="GFR77279.1"/>
    </source>
</evidence>
<dbReference type="Proteomes" id="UP000762676">
    <property type="component" value="Unassembled WGS sequence"/>
</dbReference>
<proteinExistence type="predicted"/>
<comment type="caution">
    <text evidence="2">The sequence shown here is derived from an EMBL/GenBank/DDBJ whole genome shotgun (WGS) entry which is preliminary data.</text>
</comment>
<sequence length="138" mass="14805">MVSQGMPTVGRGRVQGAVKEGIVSQGRVSKAYRETASYQPRMTSGRGASQKGKGGQGWNLHPYDARRTVPGCTYLNRGSHRAHAVHEHLPAFFSQRISVSCAQGIRDRKLSIPSGTTGGLRDCHLAQCSRQLTAGQGS</sequence>
<reference evidence="2 3" key="1">
    <citation type="journal article" date="2021" name="Elife">
        <title>Chloroplast acquisition without the gene transfer in kleptoplastic sea slugs, Plakobranchus ocellatus.</title>
        <authorList>
            <person name="Maeda T."/>
            <person name="Takahashi S."/>
            <person name="Yoshida T."/>
            <person name="Shimamura S."/>
            <person name="Takaki Y."/>
            <person name="Nagai Y."/>
            <person name="Toyoda A."/>
            <person name="Suzuki Y."/>
            <person name="Arimoto A."/>
            <person name="Ishii H."/>
            <person name="Satoh N."/>
            <person name="Nishiyama T."/>
            <person name="Hasebe M."/>
            <person name="Maruyama T."/>
            <person name="Minagawa J."/>
            <person name="Obokata J."/>
            <person name="Shigenobu S."/>
        </authorList>
    </citation>
    <scope>NUCLEOTIDE SEQUENCE [LARGE SCALE GENOMIC DNA]</scope>
</reference>
<name>A0AAV4FVL9_9GAST</name>
<protein>
    <submittedName>
        <fullName evidence="2">Uncharacterized protein</fullName>
    </submittedName>
</protein>
<gene>
    <name evidence="2" type="ORF">ElyMa_000505400</name>
</gene>
<dbReference type="EMBL" id="BMAT01000962">
    <property type="protein sequence ID" value="GFR77279.1"/>
    <property type="molecule type" value="Genomic_DNA"/>
</dbReference>